<sequence>MVKQITEDILNEVIVKRPADSYKGDFGRVLLIGGDKQYGGAITMAAQAAVSSGAGLVTVASDAVNRTAVHSRVPEAMFVDWTDLDVLMDQIDKSDVVLMGSGMGLTDYAVSLVKRVLKQVNTKQVLVADGSALTIVANEHLSFPRDTYTVITPHQMEWARLSNIQLNYQDEIELNDVQRSMLNVDVLVLKQHHTMVYNNEGQQQIMIGGPYQSIGGMGDVLAGIVAAFVGQFKSNISHTVQAAVYAHSALAEQMAGYNYVVRPSLLADGMANFMGRYQSNLDYS</sequence>
<evidence type="ECO:0000256" key="1">
    <source>
        <dbReference type="ARBA" id="ARBA00022741"/>
    </source>
</evidence>
<comment type="similarity">
    <text evidence="6">Belongs to the NnrD/CARKD family.</text>
</comment>
<gene>
    <name evidence="6" type="primary">nnrD</name>
    <name evidence="8" type="ORF">D3P96_04145</name>
</gene>
<organism evidence="8 9">
    <name type="scientific">Weissella viridescens</name>
    <name type="common">Lactobacillus viridescens</name>
    <dbReference type="NCBI Taxonomy" id="1629"/>
    <lineage>
        <taxon>Bacteria</taxon>
        <taxon>Bacillati</taxon>
        <taxon>Bacillota</taxon>
        <taxon>Bacilli</taxon>
        <taxon>Lactobacillales</taxon>
        <taxon>Lactobacillaceae</taxon>
        <taxon>Weissella</taxon>
    </lineage>
</organism>
<dbReference type="SUPFAM" id="SSF53613">
    <property type="entry name" value="Ribokinase-like"/>
    <property type="match status" value="1"/>
</dbReference>
<comment type="catalytic activity">
    <reaction evidence="6">
        <text>(6S)-NADHX + ADP = AMP + phosphate + NADH + H(+)</text>
        <dbReference type="Rhea" id="RHEA:32223"/>
        <dbReference type="ChEBI" id="CHEBI:15378"/>
        <dbReference type="ChEBI" id="CHEBI:43474"/>
        <dbReference type="ChEBI" id="CHEBI:57945"/>
        <dbReference type="ChEBI" id="CHEBI:64074"/>
        <dbReference type="ChEBI" id="CHEBI:456215"/>
        <dbReference type="ChEBI" id="CHEBI:456216"/>
        <dbReference type="EC" id="4.2.1.136"/>
    </reaction>
</comment>
<feature type="binding site" evidence="6">
    <location>
        <position position="219"/>
    </location>
    <ligand>
        <name>(6S)-NADPHX</name>
        <dbReference type="ChEBI" id="CHEBI:64076"/>
    </ligand>
</feature>
<evidence type="ECO:0000313" key="9">
    <source>
        <dbReference type="Proteomes" id="UP000275836"/>
    </source>
</evidence>
<comment type="caution">
    <text evidence="8">The sequence shown here is derived from an EMBL/GenBank/DDBJ whole genome shotgun (WGS) entry which is preliminary data.</text>
</comment>
<keyword evidence="5 6" id="KW-0456">Lyase</keyword>
<dbReference type="GO" id="GO:0052855">
    <property type="term" value="F:ADP-dependent NAD(P)H-hydrate dehydratase activity"/>
    <property type="evidence" value="ECO:0007669"/>
    <property type="project" value="UniProtKB-UniRule"/>
</dbReference>
<evidence type="ECO:0000256" key="4">
    <source>
        <dbReference type="ARBA" id="ARBA00023027"/>
    </source>
</evidence>
<name>A0A3P2RC05_WEIVI</name>
<dbReference type="CDD" id="cd01171">
    <property type="entry name" value="YXKO-related"/>
    <property type="match status" value="1"/>
</dbReference>
<keyword evidence="4 6" id="KW-0520">NAD</keyword>
<proteinExistence type="inferred from homology"/>
<dbReference type="InterPro" id="IPR029056">
    <property type="entry name" value="Ribokinase-like"/>
</dbReference>
<dbReference type="PANTHER" id="PTHR12592">
    <property type="entry name" value="ATP-DEPENDENT (S)-NAD(P)H-HYDRATE DEHYDRATASE FAMILY MEMBER"/>
    <property type="match status" value="1"/>
</dbReference>
<protein>
    <recommendedName>
        <fullName evidence="6">ADP-dependent (S)-NAD(P)H-hydrate dehydratase</fullName>
        <ecNumber evidence="6">4.2.1.136</ecNumber>
    </recommendedName>
    <alternativeName>
        <fullName evidence="6">ADP-dependent NAD(P)HX dehydratase</fullName>
    </alternativeName>
</protein>
<dbReference type="Proteomes" id="UP000275836">
    <property type="component" value="Unassembled WGS sequence"/>
</dbReference>
<dbReference type="GO" id="GO:0052856">
    <property type="term" value="F:NAD(P)HX epimerase activity"/>
    <property type="evidence" value="ECO:0007669"/>
    <property type="project" value="TreeGrafter"/>
</dbReference>
<dbReference type="RefSeq" id="WP_124943117.1">
    <property type="nucleotide sequence ID" value="NZ_RHGY01000003.1"/>
</dbReference>
<comment type="catalytic activity">
    <reaction evidence="6">
        <text>(6S)-NADPHX + ADP = AMP + phosphate + NADPH + H(+)</text>
        <dbReference type="Rhea" id="RHEA:32235"/>
        <dbReference type="ChEBI" id="CHEBI:15378"/>
        <dbReference type="ChEBI" id="CHEBI:43474"/>
        <dbReference type="ChEBI" id="CHEBI:57783"/>
        <dbReference type="ChEBI" id="CHEBI:64076"/>
        <dbReference type="ChEBI" id="CHEBI:456215"/>
        <dbReference type="ChEBI" id="CHEBI:456216"/>
        <dbReference type="EC" id="4.2.1.136"/>
    </reaction>
</comment>
<keyword evidence="2 6" id="KW-0067">ATP-binding</keyword>
<feature type="binding site" evidence="6">
    <location>
        <position position="154"/>
    </location>
    <ligand>
        <name>(6S)-NADPHX</name>
        <dbReference type="ChEBI" id="CHEBI:64076"/>
    </ligand>
</feature>
<evidence type="ECO:0000256" key="5">
    <source>
        <dbReference type="ARBA" id="ARBA00023239"/>
    </source>
</evidence>
<dbReference type="GO" id="GO:0046496">
    <property type="term" value="P:nicotinamide nucleotide metabolic process"/>
    <property type="evidence" value="ECO:0007669"/>
    <property type="project" value="UniProtKB-UniRule"/>
</dbReference>
<evidence type="ECO:0000259" key="7">
    <source>
        <dbReference type="PROSITE" id="PS51383"/>
    </source>
</evidence>
<keyword evidence="3 6" id="KW-0521">NADP</keyword>
<dbReference type="PROSITE" id="PS01050">
    <property type="entry name" value="YJEF_C_2"/>
    <property type="match status" value="1"/>
</dbReference>
<comment type="function">
    <text evidence="6">Catalyzes the dehydration of the S-form of NAD(P)HX at the expense of ADP, which is converted to AMP. Together with NAD(P)HX epimerase, which catalyzes the epimerization of the S- and R-forms, the enzyme allows the repair of both epimers of NAD(P)HX, a damaged form of NAD(P)H that is a result of enzymatic or heat-dependent hydration.</text>
</comment>
<dbReference type="GO" id="GO:0005524">
    <property type="term" value="F:ATP binding"/>
    <property type="evidence" value="ECO:0007669"/>
    <property type="project" value="UniProtKB-KW"/>
</dbReference>
<dbReference type="InterPro" id="IPR017953">
    <property type="entry name" value="Carbohydrate_kinase_pred_CS"/>
</dbReference>
<dbReference type="InterPro" id="IPR000631">
    <property type="entry name" value="CARKD"/>
</dbReference>
<dbReference type="HAMAP" id="MF_01965">
    <property type="entry name" value="NADHX_dehydratase"/>
    <property type="match status" value="1"/>
</dbReference>
<evidence type="ECO:0000256" key="6">
    <source>
        <dbReference type="HAMAP-Rule" id="MF_01965"/>
    </source>
</evidence>
<feature type="binding site" evidence="6">
    <location>
        <position position="218"/>
    </location>
    <ligand>
        <name>AMP</name>
        <dbReference type="ChEBI" id="CHEBI:456215"/>
    </ligand>
</feature>
<comment type="subunit">
    <text evidence="6">Homotetramer.</text>
</comment>
<comment type="cofactor">
    <cofactor evidence="6">
        <name>Mg(2+)</name>
        <dbReference type="ChEBI" id="CHEBI:18420"/>
    </cofactor>
</comment>
<evidence type="ECO:0000256" key="3">
    <source>
        <dbReference type="ARBA" id="ARBA00022857"/>
    </source>
</evidence>
<evidence type="ECO:0000256" key="2">
    <source>
        <dbReference type="ARBA" id="ARBA00022840"/>
    </source>
</evidence>
<feature type="binding site" evidence="6">
    <location>
        <position position="102"/>
    </location>
    <ligand>
        <name>(6S)-NADPHX</name>
        <dbReference type="ChEBI" id="CHEBI:64076"/>
    </ligand>
</feature>
<dbReference type="NCBIfam" id="TIGR00196">
    <property type="entry name" value="yjeF_cterm"/>
    <property type="match status" value="1"/>
</dbReference>
<dbReference type="AlphaFoldDB" id="A0A3P2RC05"/>
<dbReference type="Gene3D" id="3.40.1190.20">
    <property type="match status" value="1"/>
</dbReference>
<feature type="binding site" evidence="6">
    <location>
        <begin position="190"/>
        <end position="194"/>
    </location>
    <ligand>
        <name>AMP</name>
        <dbReference type="ChEBI" id="CHEBI:456215"/>
    </ligand>
</feature>
<accession>A0A3P2RC05</accession>
<reference evidence="8 9" key="1">
    <citation type="submission" date="2018-10" db="EMBL/GenBank/DDBJ databases">
        <title>Draft genome sequence of Weissella viridescens UCO-SMC3.</title>
        <authorList>
            <person name="Garcia-Cancino A."/>
            <person name="Espinoza-Monje M."/>
            <person name="Albarracin L."/>
            <person name="Garcia-Castillo V."/>
            <person name="Campos-Martin J."/>
            <person name="Nakano Y."/>
            <person name="Guitierrez-Zamorano C."/>
            <person name="Ikeda-Ohtsubo W."/>
            <person name="Morita H."/>
            <person name="Kitazawa H."/>
            <person name="Villena J."/>
        </authorList>
    </citation>
    <scope>NUCLEOTIDE SEQUENCE [LARGE SCALE GENOMIC DNA]</scope>
    <source>
        <strain evidence="8 9">UCO-SMC3</strain>
    </source>
</reference>
<dbReference type="PANTHER" id="PTHR12592:SF0">
    <property type="entry name" value="ATP-DEPENDENT (S)-NAD(P)H-HYDRATE DEHYDRATASE"/>
    <property type="match status" value="1"/>
</dbReference>
<feature type="binding site" evidence="6">
    <location>
        <position position="41"/>
    </location>
    <ligand>
        <name>(6S)-NADPHX</name>
        <dbReference type="ChEBI" id="CHEBI:64076"/>
    </ligand>
</feature>
<dbReference type="GO" id="GO:0110051">
    <property type="term" value="P:metabolite repair"/>
    <property type="evidence" value="ECO:0007669"/>
    <property type="project" value="TreeGrafter"/>
</dbReference>
<dbReference type="PROSITE" id="PS51383">
    <property type="entry name" value="YJEF_C_3"/>
    <property type="match status" value="1"/>
</dbReference>
<dbReference type="EC" id="4.2.1.136" evidence="6"/>
<evidence type="ECO:0000313" key="8">
    <source>
        <dbReference type="EMBL" id="RRG18123.1"/>
    </source>
</evidence>
<keyword evidence="1 6" id="KW-0547">Nucleotide-binding</keyword>
<dbReference type="OrthoDB" id="9806925at2"/>
<dbReference type="Pfam" id="PF01256">
    <property type="entry name" value="Carb_kinase"/>
    <property type="match status" value="1"/>
</dbReference>
<dbReference type="EMBL" id="RHGY01000003">
    <property type="protein sequence ID" value="RRG18123.1"/>
    <property type="molecule type" value="Genomic_DNA"/>
</dbReference>
<feature type="domain" description="YjeF C-terminal" evidence="7">
    <location>
        <begin position="6"/>
        <end position="281"/>
    </location>
</feature>